<evidence type="ECO:0000256" key="1">
    <source>
        <dbReference type="ARBA" id="ARBA00004141"/>
    </source>
</evidence>
<dbReference type="AlphaFoldDB" id="A0A1C1Z0A3"/>
<keyword evidence="5" id="KW-1003">Cell membrane</keyword>
<sequence length="253" mass="27893">MNFQAVRSIYSFEMARFFRTLSQSLISPVLSTSLYFIVFGAAIGSRIDEIDGTSYGAFIVPGLIMLSVLTQSISNASFGIYFPKFLGSIYELHTAPVSFVEIVLGYVGAAATKSALIGLVILITAEFFVDFEILHPVAMLAFLGLTCISFSLFGFIIGVWSKNFEQLQMIPLLVITPLVFLGGSFYSISMLPPFWQTVTMFNPVVYLISGFRWSFYGVADINIGLSLAMIGVFLVICLGIIAWTFKTGYKIKN</sequence>
<name>A0A1C1Z0A3_9HYPH</name>
<dbReference type="InterPro" id="IPR013525">
    <property type="entry name" value="ABC2_TM"/>
</dbReference>
<feature type="transmembrane region" description="Helical" evidence="5">
    <location>
        <begin position="215"/>
        <end position="245"/>
    </location>
</feature>
<dbReference type="OrthoDB" id="9804001at2"/>
<dbReference type="EMBL" id="LQZT01000001">
    <property type="protein sequence ID" value="OCW59152.1"/>
    <property type="molecule type" value="Genomic_DNA"/>
</dbReference>
<feature type="transmembrane region" description="Helical" evidence="5">
    <location>
        <begin position="103"/>
        <end position="125"/>
    </location>
</feature>
<keyword evidence="3 5" id="KW-1133">Transmembrane helix</keyword>
<evidence type="ECO:0000256" key="2">
    <source>
        <dbReference type="ARBA" id="ARBA00022692"/>
    </source>
</evidence>
<evidence type="ECO:0000259" key="6">
    <source>
        <dbReference type="PROSITE" id="PS51012"/>
    </source>
</evidence>
<feature type="transmembrane region" description="Helical" evidence="5">
    <location>
        <begin position="172"/>
        <end position="195"/>
    </location>
</feature>
<dbReference type="GO" id="GO:0043190">
    <property type="term" value="C:ATP-binding cassette (ABC) transporter complex"/>
    <property type="evidence" value="ECO:0007669"/>
    <property type="project" value="InterPro"/>
</dbReference>
<dbReference type="RefSeq" id="WP_066173314.1">
    <property type="nucleotide sequence ID" value="NZ_LQZT01000001.1"/>
</dbReference>
<feature type="transmembrane region" description="Helical" evidence="5">
    <location>
        <begin position="21"/>
        <end position="43"/>
    </location>
</feature>
<evidence type="ECO:0000256" key="4">
    <source>
        <dbReference type="ARBA" id="ARBA00023136"/>
    </source>
</evidence>
<dbReference type="NCBIfam" id="NF011648">
    <property type="entry name" value="PRK15066.1"/>
    <property type="match status" value="1"/>
</dbReference>
<proteinExistence type="inferred from homology"/>
<dbReference type="InterPro" id="IPR047817">
    <property type="entry name" value="ABC2_TM_bact-type"/>
</dbReference>
<comment type="caution">
    <text evidence="7">The sequence shown here is derived from an EMBL/GenBank/DDBJ whole genome shotgun (WGS) entry which is preliminary data.</text>
</comment>
<keyword evidence="8" id="KW-1185">Reference proteome</keyword>
<dbReference type="PIRSF" id="PIRSF006648">
    <property type="entry name" value="DrrB"/>
    <property type="match status" value="1"/>
</dbReference>
<comment type="subcellular location">
    <subcellularLocation>
        <location evidence="5">Cell inner membrane</location>
        <topology evidence="5">Multi-pass membrane protein</topology>
    </subcellularLocation>
    <subcellularLocation>
        <location evidence="1">Membrane</location>
        <topology evidence="1">Multi-pass membrane protein</topology>
    </subcellularLocation>
</comment>
<keyword evidence="2 5" id="KW-0812">Transmembrane</keyword>
<reference evidence="7 8" key="1">
    <citation type="submission" date="2015-12" db="EMBL/GenBank/DDBJ databases">
        <authorList>
            <person name="Shamseldin A."/>
            <person name="Moawad H."/>
            <person name="Abd El-Rahim W.M."/>
            <person name="Sadowsky M.J."/>
        </authorList>
    </citation>
    <scope>NUCLEOTIDE SEQUENCE [LARGE SCALE GENOMIC DNA]</scope>
    <source>
        <strain evidence="7 8">JC234</strain>
    </source>
</reference>
<dbReference type="Proteomes" id="UP000094795">
    <property type="component" value="Unassembled WGS sequence"/>
</dbReference>
<evidence type="ECO:0000313" key="8">
    <source>
        <dbReference type="Proteomes" id="UP000094795"/>
    </source>
</evidence>
<dbReference type="STRING" id="1480615.AWJ14_08785"/>
<accession>A0A1C1Z0A3</accession>
<evidence type="ECO:0000256" key="5">
    <source>
        <dbReference type="RuleBase" id="RU361157"/>
    </source>
</evidence>
<feature type="transmembrane region" description="Helical" evidence="5">
    <location>
        <begin position="55"/>
        <end position="82"/>
    </location>
</feature>
<dbReference type="GO" id="GO:0140359">
    <property type="term" value="F:ABC-type transporter activity"/>
    <property type="evidence" value="ECO:0007669"/>
    <property type="project" value="InterPro"/>
</dbReference>
<comment type="similarity">
    <text evidence="5">Belongs to the ABC-2 integral membrane protein family.</text>
</comment>
<dbReference type="InterPro" id="IPR000412">
    <property type="entry name" value="ABC_2_transport"/>
</dbReference>
<gene>
    <name evidence="7" type="ORF">AWJ14_08785</name>
</gene>
<evidence type="ECO:0000313" key="7">
    <source>
        <dbReference type="EMBL" id="OCW59152.1"/>
    </source>
</evidence>
<dbReference type="PANTHER" id="PTHR43332">
    <property type="entry name" value="INNER MEMBRANE TRANSPORT PERMEASE YADH-RELATED"/>
    <property type="match status" value="1"/>
</dbReference>
<feature type="transmembrane region" description="Helical" evidence="5">
    <location>
        <begin position="137"/>
        <end position="160"/>
    </location>
</feature>
<dbReference type="Pfam" id="PF01061">
    <property type="entry name" value="ABC2_membrane"/>
    <property type="match status" value="1"/>
</dbReference>
<organism evidence="7 8">
    <name type="scientific">Hoeflea olei</name>
    <dbReference type="NCBI Taxonomy" id="1480615"/>
    <lineage>
        <taxon>Bacteria</taxon>
        <taxon>Pseudomonadati</taxon>
        <taxon>Pseudomonadota</taxon>
        <taxon>Alphaproteobacteria</taxon>
        <taxon>Hyphomicrobiales</taxon>
        <taxon>Rhizobiaceae</taxon>
        <taxon>Hoeflea</taxon>
    </lineage>
</organism>
<evidence type="ECO:0000256" key="3">
    <source>
        <dbReference type="ARBA" id="ARBA00022989"/>
    </source>
</evidence>
<keyword evidence="4 5" id="KW-0472">Membrane</keyword>
<feature type="domain" description="ABC transmembrane type-2" evidence="6">
    <location>
        <begin position="19"/>
        <end position="248"/>
    </location>
</feature>
<dbReference type="PRINTS" id="PR00164">
    <property type="entry name" value="ABC2TRNSPORT"/>
</dbReference>
<dbReference type="PANTHER" id="PTHR43332:SF1">
    <property type="entry name" value="TRANSPORT PERMEASE PROTEIN"/>
    <property type="match status" value="1"/>
</dbReference>
<dbReference type="InterPro" id="IPR052522">
    <property type="entry name" value="ABC-2_transport_permease"/>
</dbReference>
<protein>
    <recommendedName>
        <fullName evidence="5">Transport permease protein</fullName>
    </recommendedName>
</protein>
<dbReference type="PROSITE" id="PS51012">
    <property type="entry name" value="ABC_TM2"/>
    <property type="match status" value="1"/>
</dbReference>
<keyword evidence="5" id="KW-0813">Transport</keyword>